<gene>
    <name evidence="5" type="ORF">AL399_01775</name>
</gene>
<dbReference type="SUPFAM" id="SSF46785">
    <property type="entry name" value="Winged helix' DNA-binding domain"/>
    <property type="match status" value="1"/>
</dbReference>
<dbReference type="SMART" id="SM00347">
    <property type="entry name" value="HTH_MARR"/>
    <property type="match status" value="1"/>
</dbReference>
<dbReference type="Gene3D" id="1.10.10.10">
    <property type="entry name" value="Winged helix-like DNA-binding domain superfamily/Winged helix DNA-binding domain"/>
    <property type="match status" value="1"/>
</dbReference>
<keyword evidence="1" id="KW-0805">Transcription regulation</keyword>
<keyword evidence="6" id="KW-1185">Reference proteome</keyword>
<dbReference type="InterPro" id="IPR023187">
    <property type="entry name" value="Tscrpt_reg_MarR-type_CS"/>
</dbReference>
<protein>
    <recommendedName>
        <fullName evidence="4">HTH marR-type domain-containing protein</fullName>
    </recommendedName>
</protein>
<dbReference type="Proteomes" id="UP000054172">
    <property type="component" value="Unassembled WGS sequence"/>
</dbReference>
<sequence length="168" mass="18987">MEPLPQHDADREAAERLHGLFQAFRGAFFGLRVCLENTLQTGYTRGLTYDDAQLLLHLSLHPGCTLQVLADAQKRTEPSVSRKVAQLVKTGWIVRTPDERDGRFVRLYNSEKAERAVTEMAGKAALVFRELQTQASDLEIREVGRILQAIENLARNVKLRPRDGSLFD</sequence>
<comment type="caution">
    <text evidence="5">The sequence shown here is derived from an EMBL/GenBank/DDBJ whole genome shotgun (WGS) entry which is preliminary data.</text>
</comment>
<proteinExistence type="predicted"/>
<feature type="domain" description="HTH marR-type" evidence="4">
    <location>
        <begin position="10"/>
        <end position="152"/>
    </location>
</feature>
<keyword evidence="2" id="KW-0238">DNA-binding</keyword>
<dbReference type="GO" id="GO:0003700">
    <property type="term" value="F:DNA-binding transcription factor activity"/>
    <property type="evidence" value="ECO:0007669"/>
    <property type="project" value="InterPro"/>
</dbReference>
<evidence type="ECO:0000313" key="6">
    <source>
        <dbReference type="Proteomes" id="UP000054172"/>
    </source>
</evidence>
<dbReference type="PANTHER" id="PTHR33164">
    <property type="entry name" value="TRANSCRIPTIONAL REGULATOR, MARR FAMILY"/>
    <property type="match status" value="1"/>
</dbReference>
<accession>A0A0Q4AZ92</accession>
<dbReference type="PROSITE" id="PS01117">
    <property type="entry name" value="HTH_MARR_1"/>
    <property type="match status" value="1"/>
</dbReference>
<dbReference type="InterPro" id="IPR000835">
    <property type="entry name" value="HTH_MarR-typ"/>
</dbReference>
<dbReference type="PANTHER" id="PTHR33164:SF43">
    <property type="entry name" value="HTH-TYPE TRANSCRIPTIONAL REPRESSOR YETL"/>
    <property type="match status" value="1"/>
</dbReference>
<dbReference type="InterPro" id="IPR036390">
    <property type="entry name" value="WH_DNA-bd_sf"/>
</dbReference>
<organism evidence="5 6">
    <name type="scientific">Candidatus [Bacteroides] periocalifornicus</name>
    <dbReference type="NCBI Taxonomy" id="1702214"/>
    <lineage>
        <taxon>Bacteria</taxon>
        <taxon>Pseudomonadati</taxon>
        <taxon>Bacteroidota</taxon>
    </lineage>
</organism>
<evidence type="ECO:0000256" key="1">
    <source>
        <dbReference type="ARBA" id="ARBA00023015"/>
    </source>
</evidence>
<dbReference type="GO" id="GO:0006950">
    <property type="term" value="P:response to stress"/>
    <property type="evidence" value="ECO:0007669"/>
    <property type="project" value="TreeGrafter"/>
</dbReference>
<dbReference type="InterPro" id="IPR039422">
    <property type="entry name" value="MarR/SlyA-like"/>
</dbReference>
<dbReference type="EMBL" id="LIIK01000005">
    <property type="protein sequence ID" value="KQM09427.1"/>
    <property type="molecule type" value="Genomic_DNA"/>
</dbReference>
<evidence type="ECO:0000256" key="2">
    <source>
        <dbReference type="ARBA" id="ARBA00023125"/>
    </source>
</evidence>
<dbReference type="Pfam" id="PF12802">
    <property type="entry name" value="MarR_2"/>
    <property type="match status" value="1"/>
</dbReference>
<evidence type="ECO:0000256" key="3">
    <source>
        <dbReference type="ARBA" id="ARBA00023163"/>
    </source>
</evidence>
<dbReference type="InterPro" id="IPR036388">
    <property type="entry name" value="WH-like_DNA-bd_sf"/>
</dbReference>
<dbReference type="STRING" id="1702214.AL399_01775"/>
<reference evidence="5" key="1">
    <citation type="submission" date="2015-08" db="EMBL/GenBank/DDBJ databases">
        <title>Candidatus Bacteriodes Periocalifornicus.</title>
        <authorList>
            <person name="McLean J.S."/>
            <person name="Kelley S."/>
        </authorList>
    </citation>
    <scope>NUCLEOTIDE SEQUENCE [LARGE SCALE GENOMIC DNA]</scope>
    <source>
        <strain evidence="5">12B</strain>
    </source>
</reference>
<dbReference type="PATRIC" id="fig|1702214.3.peg.2134"/>
<keyword evidence="3" id="KW-0804">Transcription</keyword>
<evidence type="ECO:0000259" key="4">
    <source>
        <dbReference type="PROSITE" id="PS50995"/>
    </source>
</evidence>
<dbReference type="PROSITE" id="PS50995">
    <property type="entry name" value="HTH_MARR_2"/>
    <property type="match status" value="1"/>
</dbReference>
<evidence type="ECO:0000313" key="5">
    <source>
        <dbReference type="EMBL" id="KQM09427.1"/>
    </source>
</evidence>
<name>A0A0Q4AZ92_9BACT</name>
<dbReference type="AlphaFoldDB" id="A0A0Q4AZ92"/>
<dbReference type="GO" id="GO:0003677">
    <property type="term" value="F:DNA binding"/>
    <property type="evidence" value="ECO:0007669"/>
    <property type="project" value="UniProtKB-KW"/>
</dbReference>